<evidence type="ECO:0000313" key="1">
    <source>
        <dbReference type="EMBL" id="KAH7072372.1"/>
    </source>
</evidence>
<keyword evidence="2" id="KW-1185">Reference proteome</keyword>
<evidence type="ECO:0000313" key="2">
    <source>
        <dbReference type="Proteomes" id="UP000813461"/>
    </source>
</evidence>
<protein>
    <submittedName>
        <fullName evidence="1">Uncharacterized protein</fullName>
    </submittedName>
</protein>
<sequence>MPCCAIPCHAILPHRPRPLSVVVCVVRAAAAAVAEGAGTVGSCVAGARDEIRAVRPAPGRAFLKRCIKPNVIARPAHVAAGTGSQHDHRSLRANTCAPYIASLSPPRHHPSPASLRDFLYSCLQSCQHG</sequence>
<proteinExistence type="predicted"/>
<comment type="caution">
    <text evidence="1">The sequence shown here is derived from an EMBL/GenBank/DDBJ whole genome shotgun (WGS) entry which is preliminary data.</text>
</comment>
<reference evidence="1" key="1">
    <citation type="journal article" date="2021" name="Nat. Commun.">
        <title>Genetic determinants of endophytism in the Arabidopsis root mycobiome.</title>
        <authorList>
            <person name="Mesny F."/>
            <person name="Miyauchi S."/>
            <person name="Thiergart T."/>
            <person name="Pickel B."/>
            <person name="Atanasova L."/>
            <person name="Karlsson M."/>
            <person name="Huettel B."/>
            <person name="Barry K.W."/>
            <person name="Haridas S."/>
            <person name="Chen C."/>
            <person name="Bauer D."/>
            <person name="Andreopoulos W."/>
            <person name="Pangilinan J."/>
            <person name="LaButti K."/>
            <person name="Riley R."/>
            <person name="Lipzen A."/>
            <person name="Clum A."/>
            <person name="Drula E."/>
            <person name="Henrissat B."/>
            <person name="Kohler A."/>
            <person name="Grigoriev I.V."/>
            <person name="Martin F.M."/>
            <person name="Hacquard S."/>
        </authorList>
    </citation>
    <scope>NUCLEOTIDE SEQUENCE</scope>
    <source>
        <strain evidence="1">MPI-SDFR-AT-0120</strain>
    </source>
</reference>
<organism evidence="1 2">
    <name type="scientific">Paraphoma chrysanthemicola</name>
    <dbReference type="NCBI Taxonomy" id="798071"/>
    <lineage>
        <taxon>Eukaryota</taxon>
        <taxon>Fungi</taxon>
        <taxon>Dikarya</taxon>
        <taxon>Ascomycota</taxon>
        <taxon>Pezizomycotina</taxon>
        <taxon>Dothideomycetes</taxon>
        <taxon>Pleosporomycetidae</taxon>
        <taxon>Pleosporales</taxon>
        <taxon>Pleosporineae</taxon>
        <taxon>Phaeosphaeriaceae</taxon>
        <taxon>Paraphoma</taxon>
    </lineage>
</organism>
<dbReference type="AlphaFoldDB" id="A0A8K0QV63"/>
<dbReference type="EMBL" id="JAGMVJ010000023">
    <property type="protein sequence ID" value="KAH7072372.1"/>
    <property type="molecule type" value="Genomic_DNA"/>
</dbReference>
<gene>
    <name evidence="1" type="ORF">FB567DRAFT_554049</name>
</gene>
<name>A0A8K0QV63_9PLEO</name>
<dbReference type="Proteomes" id="UP000813461">
    <property type="component" value="Unassembled WGS sequence"/>
</dbReference>
<accession>A0A8K0QV63</accession>